<protein>
    <recommendedName>
        <fullName evidence="4">Factor H binding protein C-terminal domain-containing protein</fullName>
    </recommendedName>
</protein>
<comment type="caution">
    <text evidence="2">The sequence shown here is derived from an EMBL/GenBank/DDBJ whole genome shotgun (WGS) entry which is preliminary data.</text>
</comment>
<feature type="region of interest" description="Disordered" evidence="1">
    <location>
        <begin position="63"/>
        <end position="98"/>
    </location>
</feature>
<sequence length="119" mass="12580">MFNFNGNVTELSGIGETNPATLTFDDLSQQGGQLKNGKMQYYGLNFTVTGSYTAKTSRSFNLQAKAKASDGDERGHGDSSLAISLKSSDGNDNNLDGTVKVLAGGPNVGKTYKMNFARG</sequence>
<reference evidence="2 3" key="1">
    <citation type="submission" date="2016-10" db="EMBL/GenBank/DDBJ databases">
        <title>Comparative genome analysis of multiple Pseudomonas spp. focuses on biocontrol and plant growth promoting traits.</title>
        <authorList>
            <person name="Tao X.-Y."/>
            <person name="Taylor C.G."/>
        </authorList>
    </citation>
    <scope>NUCLEOTIDE SEQUENCE [LARGE SCALE GENOMIC DNA]</scope>
    <source>
        <strain evidence="2 3">36B3</strain>
    </source>
</reference>
<dbReference type="AlphaFoldDB" id="A0A423NYC3"/>
<evidence type="ECO:0000313" key="3">
    <source>
        <dbReference type="Proteomes" id="UP000284207"/>
    </source>
</evidence>
<proteinExistence type="predicted"/>
<evidence type="ECO:0000313" key="2">
    <source>
        <dbReference type="EMBL" id="ROO03255.1"/>
    </source>
</evidence>
<name>A0A423NYC3_9PSED</name>
<gene>
    <name evidence="2" type="ORF">BK674_02740</name>
</gene>
<organism evidence="2 3">
    <name type="scientific">Pseudomonas moraviensis</name>
    <dbReference type="NCBI Taxonomy" id="321662"/>
    <lineage>
        <taxon>Bacteria</taxon>
        <taxon>Pseudomonadati</taxon>
        <taxon>Pseudomonadota</taxon>
        <taxon>Gammaproteobacteria</taxon>
        <taxon>Pseudomonadales</taxon>
        <taxon>Pseudomonadaceae</taxon>
        <taxon>Pseudomonas</taxon>
    </lineage>
</organism>
<evidence type="ECO:0000256" key="1">
    <source>
        <dbReference type="SAM" id="MobiDB-lite"/>
    </source>
</evidence>
<dbReference type="RefSeq" id="WP_123417834.1">
    <property type="nucleotide sequence ID" value="NZ_MOCA01000001.1"/>
</dbReference>
<accession>A0A423NYC3</accession>
<dbReference type="Proteomes" id="UP000284207">
    <property type="component" value="Unassembled WGS sequence"/>
</dbReference>
<feature type="compositionally biased region" description="Polar residues" evidence="1">
    <location>
        <begin position="81"/>
        <end position="96"/>
    </location>
</feature>
<feature type="compositionally biased region" description="Basic and acidic residues" evidence="1">
    <location>
        <begin position="67"/>
        <end position="77"/>
    </location>
</feature>
<dbReference type="EMBL" id="MOCA01000001">
    <property type="protein sequence ID" value="ROO03255.1"/>
    <property type="molecule type" value="Genomic_DNA"/>
</dbReference>
<evidence type="ECO:0008006" key="4">
    <source>
        <dbReference type="Google" id="ProtNLM"/>
    </source>
</evidence>